<keyword evidence="3" id="KW-1185">Reference proteome</keyword>
<name>A0A670Z5A9_PSETE</name>
<organism evidence="2 3">
    <name type="scientific">Pseudonaja textilis</name>
    <name type="common">Eastern brown snake</name>
    <dbReference type="NCBI Taxonomy" id="8673"/>
    <lineage>
        <taxon>Eukaryota</taxon>
        <taxon>Metazoa</taxon>
        <taxon>Chordata</taxon>
        <taxon>Craniata</taxon>
        <taxon>Vertebrata</taxon>
        <taxon>Euteleostomi</taxon>
        <taxon>Lepidosauria</taxon>
        <taxon>Squamata</taxon>
        <taxon>Bifurcata</taxon>
        <taxon>Unidentata</taxon>
        <taxon>Episquamata</taxon>
        <taxon>Toxicofera</taxon>
        <taxon>Serpentes</taxon>
        <taxon>Colubroidea</taxon>
        <taxon>Elapidae</taxon>
        <taxon>Hydrophiinae</taxon>
        <taxon>Pseudonaja</taxon>
    </lineage>
</organism>
<dbReference type="InterPro" id="IPR013783">
    <property type="entry name" value="Ig-like_fold"/>
</dbReference>
<dbReference type="Pfam" id="PF07686">
    <property type="entry name" value="V-set"/>
    <property type="match status" value="1"/>
</dbReference>
<sequence>SLEMPPSSSVSPGETITISCNTQSTNWISWHQQKEGEAPRFVHCDGCSRGEGIPDRFTATQSGTTGSLAITNAQAEDEADYFCASWNSAGNQLHGGEFLWGSVTKTFILPLESETTCNIP</sequence>
<dbReference type="SMART" id="SM00409">
    <property type="entry name" value="IG"/>
    <property type="match status" value="1"/>
</dbReference>
<dbReference type="SMART" id="SM00406">
    <property type="entry name" value="IGv"/>
    <property type="match status" value="1"/>
</dbReference>
<evidence type="ECO:0000313" key="2">
    <source>
        <dbReference type="Ensembl" id="ENSPTXP00000018359.1"/>
    </source>
</evidence>
<feature type="domain" description="Ig-like" evidence="1">
    <location>
        <begin position="1"/>
        <end position="83"/>
    </location>
</feature>
<dbReference type="PANTHER" id="PTHR23267">
    <property type="entry name" value="IMMUNOGLOBULIN LIGHT CHAIN"/>
    <property type="match status" value="1"/>
</dbReference>
<dbReference type="InterPro" id="IPR050150">
    <property type="entry name" value="IgV_Light_Chain"/>
</dbReference>
<dbReference type="InterPro" id="IPR003599">
    <property type="entry name" value="Ig_sub"/>
</dbReference>
<dbReference type="SUPFAM" id="SSF48726">
    <property type="entry name" value="Immunoglobulin"/>
    <property type="match status" value="1"/>
</dbReference>
<proteinExistence type="predicted"/>
<reference evidence="2" key="1">
    <citation type="submission" date="2025-08" db="UniProtKB">
        <authorList>
            <consortium name="Ensembl"/>
        </authorList>
    </citation>
    <scope>IDENTIFICATION</scope>
</reference>
<dbReference type="InterPro" id="IPR036179">
    <property type="entry name" value="Ig-like_dom_sf"/>
</dbReference>
<dbReference type="InterPro" id="IPR013106">
    <property type="entry name" value="Ig_V-set"/>
</dbReference>
<dbReference type="AlphaFoldDB" id="A0A670Z5A9"/>
<evidence type="ECO:0000259" key="1">
    <source>
        <dbReference type="PROSITE" id="PS50835"/>
    </source>
</evidence>
<dbReference type="OMA" id="STNWISW"/>
<reference evidence="2" key="2">
    <citation type="submission" date="2025-09" db="UniProtKB">
        <authorList>
            <consortium name="Ensembl"/>
        </authorList>
    </citation>
    <scope>IDENTIFICATION</scope>
</reference>
<accession>A0A670Z5A9</accession>
<dbReference type="PROSITE" id="PS50835">
    <property type="entry name" value="IG_LIKE"/>
    <property type="match status" value="1"/>
</dbReference>
<protein>
    <recommendedName>
        <fullName evidence="1">Ig-like domain-containing protein</fullName>
    </recommendedName>
</protein>
<dbReference type="Gene3D" id="2.60.40.10">
    <property type="entry name" value="Immunoglobulins"/>
    <property type="match status" value="1"/>
</dbReference>
<dbReference type="Proteomes" id="UP000472273">
    <property type="component" value="Unplaced"/>
</dbReference>
<dbReference type="Ensembl" id="ENSPTXT00000018911.1">
    <property type="protein sequence ID" value="ENSPTXP00000018359.1"/>
    <property type="gene ID" value="ENSPTXG00000012649.1"/>
</dbReference>
<evidence type="ECO:0000313" key="3">
    <source>
        <dbReference type="Proteomes" id="UP000472273"/>
    </source>
</evidence>
<dbReference type="InterPro" id="IPR007110">
    <property type="entry name" value="Ig-like_dom"/>
</dbReference>
<dbReference type="GeneTree" id="ENSGT00940000154179"/>